<sequence length="235" mass="25633">MSVNAQKTILITGANRGIGYALTEAYLKKGYRVIAAVRDVAKAPKLDGLIVVKIDSASTTDPKEAVEQLQSQGIAHIDIIVANAGISSHYKAVKDIQLDAFQEHHIVNVQGPLLLFQAFYPLLKEGDKFIVISSLVGAQGIEHYPNMTAYSSTKATINFISRSIHFEEPHLTSFTINPGWLDTDMGEFGAKSSGLKKAPQKLVDTLPGIVDLIDVSTREDHSGYMWSYDGTKAPF</sequence>
<evidence type="ECO:0008006" key="6">
    <source>
        <dbReference type="Google" id="ProtNLM"/>
    </source>
</evidence>
<dbReference type="Pfam" id="PF00106">
    <property type="entry name" value="adh_short"/>
    <property type="match status" value="1"/>
</dbReference>
<dbReference type="Gene3D" id="3.40.50.720">
    <property type="entry name" value="NAD(P)-binding Rossmann-like Domain"/>
    <property type="match status" value="1"/>
</dbReference>
<dbReference type="InterPro" id="IPR036291">
    <property type="entry name" value="NAD(P)-bd_dom_sf"/>
</dbReference>
<evidence type="ECO:0000256" key="1">
    <source>
        <dbReference type="ARBA" id="ARBA00006484"/>
    </source>
</evidence>
<dbReference type="PANTHER" id="PTHR43544">
    <property type="entry name" value="SHORT-CHAIN DEHYDROGENASE/REDUCTASE"/>
    <property type="match status" value="1"/>
</dbReference>
<proteinExistence type="inferred from homology"/>
<organism evidence="4 5">
    <name type="scientific">Kwoniella heveanensis BCC8398</name>
    <dbReference type="NCBI Taxonomy" id="1296120"/>
    <lineage>
        <taxon>Eukaryota</taxon>
        <taxon>Fungi</taxon>
        <taxon>Dikarya</taxon>
        <taxon>Basidiomycota</taxon>
        <taxon>Agaricomycotina</taxon>
        <taxon>Tremellomycetes</taxon>
        <taxon>Tremellales</taxon>
        <taxon>Cryptococcaceae</taxon>
        <taxon>Kwoniella</taxon>
    </lineage>
</organism>
<reference evidence="5" key="2">
    <citation type="submission" date="2013-12" db="EMBL/GenBank/DDBJ databases">
        <title>Evolution of pathogenesis and genome organization in the Tremellales.</title>
        <authorList>
            <person name="Cuomo C."/>
            <person name="Litvintseva A."/>
            <person name="Heitman J."/>
            <person name="Chen Y."/>
            <person name="Sun S."/>
            <person name="Springer D."/>
            <person name="Dromer F."/>
            <person name="Young S."/>
            <person name="Zeng Q."/>
            <person name="Chapman S."/>
            <person name="Gujja S."/>
            <person name="Saif S."/>
            <person name="Birren B."/>
        </authorList>
    </citation>
    <scope>NUCLEOTIDE SEQUENCE [LARGE SCALE GENOMIC DNA]</scope>
    <source>
        <strain evidence="5">BCC8398</strain>
    </source>
</reference>
<reference evidence="4 5" key="1">
    <citation type="submission" date="2013-07" db="EMBL/GenBank/DDBJ databases">
        <title>The Genome Sequence of Cryptococcus heveanensis BCC8398.</title>
        <authorList>
            <consortium name="The Broad Institute Genome Sequencing Platform"/>
            <person name="Cuomo C."/>
            <person name="Litvintseva A."/>
            <person name="Chen Y."/>
            <person name="Heitman J."/>
            <person name="Sun S."/>
            <person name="Springer D."/>
            <person name="Dromer F."/>
            <person name="Young S.K."/>
            <person name="Zeng Q."/>
            <person name="Gargeya S."/>
            <person name="Fitzgerald M."/>
            <person name="Abouelleil A."/>
            <person name="Alvarado L."/>
            <person name="Berlin A.M."/>
            <person name="Chapman S.B."/>
            <person name="Dewar J."/>
            <person name="Goldberg J."/>
            <person name="Griggs A."/>
            <person name="Gujja S."/>
            <person name="Hansen M."/>
            <person name="Howarth C."/>
            <person name="Imamovic A."/>
            <person name="Larimer J."/>
            <person name="McCowan C."/>
            <person name="Murphy C."/>
            <person name="Pearson M."/>
            <person name="Priest M."/>
            <person name="Roberts A."/>
            <person name="Saif S."/>
            <person name="Shea T."/>
            <person name="Sykes S."/>
            <person name="Wortman J."/>
            <person name="Nusbaum C."/>
            <person name="Birren B."/>
        </authorList>
    </citation>
    <scope>NUCLEOTIDE SEQUENCE [LARGE SCALE GENOMIC DNA]</scope>
    <source>
        <strain evidence="4 5">BCC8398</strain>
    </source>
</reference>
<dbReference type="PANTHER" id="PTHR43544:SF7">
    <property type="entry name" value="NADB-LER2"/>
    <property type="match status" value="1"/>
</dbReference>
<dbReference type="PRINTS" id="PR00081">
    <property type="entry name" value="GDHRDH"/>
</dbReference>
<dbReference type="GO" id="GO:0016491">
    <property type="term" value="F:oxidoreductase activity"/>
    <property type="evidence" value="ECO:0007669"/>
    <property type="project" value="UniProtKB-KW"/>
</dbReference>
<evidence type="ECO:0000313" key="4">
    <source>
        <dbReference type="EMBL" id="OCF37390.1"/>
    </source>
</evidence>
<name>A0A1B9H294_9TREE</name>
<comment type="similarity">
    <text evidence="1">Belongs to the short-chain dehydrogenases/reductases (SDR) family.</text>
</comment>
<dbReference type="InterPro" id="IPR051468">
    <property type="entry name" value="Fungal_SecMetab_SDRs"/>
</dbReference>
<gene>
    <name evidence="4" type="ORF">I316_00511</name>
</gene>
<evidence type="ECO:0000256" key="3">
    <source>
        <dbReference type="ARBA" id="ARBA00023002"/>
    </source>
</evidence>
<protein>
    <recommendedName>
        <fullName evidence="6">NAD(P)-binding protein</fullName>
    </recommendedName>
</protein>
<accession>A0A1B9H294</accession>
<keyword evidence="3" id="KW-0560">Oxidoreductase</keyword>
<dbReference type="EMBL" id="KV700122">
    <property type="protein sequence ID" value="OCF37390.1"/>
    <property type="molecule type" value="Genomic_DNA"/>
</dbReference>
<dbReference type="OrthoDB" id="9876299at2759"/>
<dbReference type="SUPFAM" id="SSF51735">
    <property type="entry name" value="NAD(P)-binding Rossmann-fold domains"/>
    <property type="match status" value="1"/>
</dbReference>
<keyword evidence="5" id="KW-1185">Reference proteome</keyword>
<evidence type="ECO:0000256" key="2">
    <source>
        <dbReference type="ARBA" id="ARBA00022857"/>
    </source>
</evidence>
<dbReference type="AlphaFoldDB" id="A0A1B9H294"/>
<dbReference type="InterPro" id="IPR002347">
    <property type="entry name" value="SDR_fam"/>
</dbReference>
<dbReference type="GO" id="GO:0005737">
    <property type="term" value="C:cytoplasm"/>
    <property type="evidence" value="ECO:0007669"/>
    <property type="project" value="TreeGrafter"/>
</dbReference>
<dbReference type="Proteomes" id="UP000092666">
    <property type="component" value="Unassembled WGS sequence"/>
</dbReference>
<evidence type="ECO:0000313" key="5">
    <source>
        <dbReference type="Proteomes" id="UP000092666"/>
    </source>
</evidence>
<keyword evidence="2" id="KW-0521">NADP</keyword>